<dbReference type="AlphaFoldDB" id="A0AAD6C8B3"/>
<accession>A0AAD6C8B3</accession>
<name>A0AAD6C8B3_9EURO</name>
<keyword evidence="2" id="KW-1185">Reference proteome</keyword>
<evidence type="ECO:0000313" key="2">
    <source>
        <dbReference type="Proteomes" id="UP001213681"/>
    </source>
</evidence>
<reference evidence="1" key="1">
    <citation type="submission" date="2022-12" db="EMBL/GenBank/DDBJ databases">
        <authorList>
            <person name="Petersen C."/>
        </authorList>
    </citation>
    <scope>NUCLEOTIDE SEQUENCE</scope>
    <source>
        <strain evidence="1">IBT 16125</strain>
    </source>
</reference>
<comment type="caution">
    <text evidence="1">The sequence shown here is derived from an EMBL/GenBank/DDBJ whole genome shotgun (WGS) entry which is preliminary data.</text>
</comment>
<proteinExistence type="predicted"/>
<dbReference type="EMBL" id="JAPVEA010000005">
    <property type="protein sequence ID" value="KAJ5454183.1"/>
    <property type="molecule type" value="Genomic_DNA"/>
</dbReference>
<organism evidence="1 2">
    <name type="scientific">Penicillium daleae</name>
    <dbReference type="NCBI Taxonomy" id="63821"/>
    <lineage>
        <taxon>Eukaryota</taxon>
        <taxon>Fungi</taxon>
        <taxon>Dikarya</taxon>
        <taxon>Ascomycota</taxon>
        <taxon>Pezizomycotina</taxon>
        <taxon>Eurotiomycetes</taxon>
        <taxon>Eurotiomycetidae</taxon>
        <taxon>Eurotiales</taxon>
        <taxon>Aspergillaceae</taxon>
        <taxon>Penicillium</taxon>
    </lineage>
</organism>
<dbReference type="Proteomes" id="UP001213681">
    <property type="component" value="Unassembled WGS sequence"/>
</dbReference>
<gene>
    <name evidence="1" type="ORF">N7458_005139</name>
</gene>
<dbReference type="GeneID" id="81598764"/>
<reference evidence="1" key="2">
    <citation type="journal article" date="2023" name="IMA Fungus">
        <title>Comparative genomic study of the Penicillium genus elucidates a diverse pangenome and 15 lateral gene transfer events.</title>
        <authorList>
            <person name="Petersen C."/>
            <person name="Sorensen T."/>
            <person name="Nielsen M.R."/>
            <person name="Sondergaard T.E."/>
            <person name="Sorensen J.L."/>
            <person name="Fitzpatrick D.A."/>
            <person name="Frisvad J.C."/>
            <person name="Nielsen K.L."/>
        </authorList>
    </citation>
    <scope>NUCLEOTIDE SEQUENCE</scope>
    <source>
        <strain evidence="1">IBT 16125</strain>
    </source>
</reference>
<sequence>MAFPAICSPRSARLLLTGSEDLPTFALKTSLDVRPVVKNPPVYFPGMKPLARPWRLPAWRKPHVDDLQKKLPAPEPELPPLPSPRLDCQPSPVLSLPPVLARGRPLFSPPAPILKRAEVPAKARERHVSFGNAVVHEVERFPWRVFPPPRFAVFEPKRRSFPLRLPSPLPEELPRRQRYLEVTVRGPTMGQWLGWTACAIGVMTVLSWL</sequence>
<dbReference type="RefSeq" id="XP_056767139.1">
    <property type="nucleotide sequence ID" value="XM_056908521.1"/>
</dbReference>
<protein>
    <submittedName>
        <fullName evidence="1">Uncharacterized protein</fullName>
    </submittedName>
</protein>
<evidence type="ECO:0000313" key="1">
    <source>
        <dbReference type="EMBL" id="KAJ5454183.1"/>
    </source>
</evidence>